<comment type="similarity">
    <text evidence="5">Belongs to the 2-oxoacid dehydrogenase family.</text>
</comment>
<feature type="compositionally biased region" description="Polar residues" evidence="19">
    <location>
        <begin position="9"/>
        <end position="18"/>
    </location>
</feature>
<dbReference type="Proteomes" id="UP000189705">
    <property type="component" value="Unplaced"/>
</dbReference>
<dbReference type="InParanoid" id="A0A1U7RJD9"/>
<dbReference type="PANTHER" id="PTHR43416">
    <property type="entry name" value="DIHYDROLIPOYLLYSINE-RESIDUE SUCCINYLTRANSFERASE COMPONENT OF 2-OXOGLUTARATE DEHYDROGENASE COMPLEX, MITOCHONDRIAL-RELATED"/>
    <property type="match status" value="1"/>
</dbReference>
<dbReference type="Gene3D" id="3.30.559.10">
    <property type="entry name" value="Chloramphenicol acetyltransferase-like domain"/>
    <property type="match status" value="1"/>
</dbReference>
<evidence type="ECO:0000256" key="2">
    <source>
        <dbReference type="ARBA" id="ARBA00004123"/>
    </source>
</evidence>
<evidence type="ECO:0000256" key="5">
    <source>
        <dbReference type="ARBA" id="ARBA00007317"/>
    </source>
</evidence>
<comment type="function">
    <text evidence="18">Dihydrolipoamide succinyltransferase (E2) component of the 2-oxoglutarate dehydrogenase complex. The 2-oxoglutarate dehydrogenase complex catalyzes the overall conversion of 2-oxoglutarate to succinyl-CoA and CO(2). The 2-oxoglutarate dehydrogenase complex is mainly active in the mitochondrion. A fraction of the 2-oxoglutarate dehydrogenase complex also localizes in the nucleus and is required for lysine succinylation of histones: associates with KAT2A on chromatin and provides succinyl-CoA to histone succinyltransferase KAT2A.</text>
</comment>
<dbReference type="FunFam" id="2.40.50.100:FF:000033">
    <property type="entry name" value="Dihydrolipoyllysine-residue succinyltransferase component of 2-oxoglutarate dehydrogenase complex, mitochondrial"/>
    <property type="match status" value="1"/>
</dbReference>
<keyword evidence="8" id="KW-0816">Tricarboxylic acid cycle</keyword>
<evidence type="ECO:0000256" key="14">
    <source>
        <dbReference type="ARBA" id="ARBA00023315"/>
    </source>
</evidence>
<dbReference type="FunFam" id="3.30.559.10:FF:000006">
    <property type="entry name" value="Dihydrolipoyllysine-residue succinyltransferase component of 2-oxoglutarate dehydrogenase complex, mitochondrial"/>
    <property type="match status" value="1"/>
</dbReference>
<dbReference type="UniPathway" id="UPA00868">
    <property type="reaction ID" value="UER00840"/>
</dbReference>
<dbReference type="EC" id="2.3.1.61" evidence="6"/>
<dbReference type="GeneID" id="102373770"/>
<evidence type="ECO:0000256" key="18">
    <source>
        <dbReference type="ARBA" id="ARBA00046046"/>
    </source>
</evidence>
<feature type="region of interest" description="Disordered" evidence="19">
    <location>
        <begin position="1"/>
        <end position="20"/>
    </location>
</feature>
<comment type="pathway">
    <text evidence="4">Amino-acid degradation; L-lysine degradation via saccharopine pathway; glutaryl-CoA from L-lysine: step 6/6.</text>
</comment>
<evidence type="ECO:0000313" key="22">
    <source>
        <dbReference type="RefSeq" id="XP_006015399.2"/>
    </source>
</evidence>
<dbReference type="STRING" id="38654.A0A1U7RJD9"/>
<sequence>MGPPVSGYSPRSGSQDSGASCPLGRQGTAWLGSAASCLVLPDLHITSAGVCTATTAAKPIPAHPGLPSSRGRHQAAQVRCPWANSQPCPCPAWLEIAWGRDLQPVLKRLAGERECKPDNIKAPLSCSEWSSPRQAHRGSQPPLKVVESSFSPSRWFCPVRTFRFLTVPHVWYDPRGSPCAEGCLVRSAPFPACPGPVSGVRPHAAAAVMLPLLSRSRCLSRALNALRQGNCTLARCSVSGVPGGQGLACANSRKFVANNSSIFAVRYFRTTAACRNDVVTVNTPAFAESVTEGDVRWEKAVGDTVTEDEVVCEIETDKTSVQVPAPAAGVIEALLVPDGGKVEGGTPLFKLRKTGAAPAKATPAAAPPPAAAAPAPEPVSAAVAPPAAPIPTAMPPVPPVSTQPIESKPVSAVKPTAARAVEPGPSKGARSEHRVKMNRMRQRIAQRLKEAQNTCAMLTTFNEIDMSNIQEMRARHKDSFLKKHNMKLGFMSAFVKATAFALQDQPVVNAVIDDTTKEIVYRDYVDISVAVATPRGLVVPVIRNVETMNFADIERTINELGEKARKNELAIEDMDGGTFTISNGGVFGSLFGTPIINPPQSAILGMHAIVDRPVAVGGKVEVRPMMFVALTYDHRLIDGREAVTFLRKIKAAVEDPRVLLLDL</sequence>
<dbReference type="InterPro" id="IPR000089">
    <property type="entry name" value="Biotin_lipoyl"/>
</dbReference>
<evidence type="ECO:0000256" key="1">
    <source>
        <dbReference type="ARBA" id="ARBA00001938"/>
    </source>
</evidence>
<dbReference type="KEGG" id="asn:102373770"/>
<evidence type="ECO:0000256" key="3">
    <source>
        <dbReference type="ARBA" id="ARBA00004305"/>
    </source>
</evidence>
<keyword evidence="12" id="KW-0496">Mitochondrion</keyword>
<organism evidence="21 22">
    <name type="scientific">Alligator sinensis</name>
    <name type="common">Chinese alligator</name>
    <dbReference type="NCBI Taxonomy" id="38654"/>
    <lineage>
        <taxon>Eukaryota</taxon>
        <taxon>Metazoa</taxon>
        <taxon>Chordata</taxon>
        <taxon>Craniata</taxon>
        <taxon>Vertebrata</taxon>
        <taxon>Euteleostomi</taxon>
        <taxon>Archelosauria</taxon>
        <taxon>Archosauria</taxon>
        <taxon>Crocodylia</taxon>
        <taxon>Alligatoridae</taxon>
        <taxon>Alligatorinae</taxon>
        <taxon>Alligator</taxon>
    </lineage>
</organism>
<dbReference type="GO" id="GO:0005634">
    <property type="term" value="C:nucleus"/>
    <property type="evidence" value="ECO:0007669"/>
    <property type="project" value="UniProtKB-SubCell"/>
</dbReference>
<dbReference type="GO" id="GO:0006099">
    <property type="term" value="P:tricarboxylic acid cycle"/>
    <property type="evidence" value="ECO:0007669"/>
    <property type="project" value="UniProtKB-KW"/>
</dbReference>
<dbReference type="InterPro" id="IPR003016">
    <property type="entry name" value="2-oxoA_DH_lipoyl-BS"/>
</dbReference>
<dbReference type="AlphaFoldDB" id="A0A1U7RJD9"/>
<keyword evidence="10" id="KW-0450">Lipoyl</keyword>
<dbReference type="GO" id="GO:0045252">
    <property type="term" value="C:oxoglutarate dehydrogenase complex"/>
    <property type="evidence" value="ECO:0007669"/>
    <property type="project" value="InterPro"/>
</dbReference>
<dbReference type="NCBIfam" id="TIGR01347">
    <property type="entry name" value="sucB"/>
    <property type="match status" value="1"/>
</dbReference>
<dbReference type="CDD" id="cd06849">
    <property type="entry name" value="lipoyl_domain"/>
    <property type="match status" value="1"/>
</dbReference>
<dbReference type="Pfam" id="PF00364">
    <property type="entry name" value="Biotin_lipoyl"/>
    <property type="match status" value="1"/>
</dbReference>
<dbReference type="CTD" id="1743"/>
<comment type="cofactor">
    <cofactor evidence="1">
        <name>(R)-lipoate</name>
        <dbReference type="ChEBI" id="CHEBI:83088"/>
    </cofactor>
</comment>
<gene>
    <name evidence="22" type="primary">DLST</name>
</gene>
<evidence type="ECO:0000259" key="20">
    <source>
        <dbReference type="PROSITE" id="PS50968"/>
    </source>
</evidence>
<evidence type="ECO:0000256" key="19">
    <source>
        <dbReference type="SAM" id="MobiDB-lite"/>
    </source>
</evidence>
<dbReference type="Pfam" id="PF00198">
    <property type="entry name" value="2-oxoacid_dh"/>
    <property type="match status" value="1"/>
</dbReference>
<proteinExistence type="inferred from homology"/>
<evidence type="ECO:0000256" key="10">
    <source>
        <dbReference type="ARBA" id="ARBA00022823"/>
    </source>
</evidence>
<dbReference type="PROSITE" id="PS00189">
    <property type="entry name" value="LIPOYL"/>
    <property type="match status" value="1"/>
</dbReference>
<evidence type="ECO:0000256" key="8">
    <source>
        <dbReference type="ARBA" id="ARBA00022532"/>
    </source>
</evidence>
<evidence type="ECO:0000256" key="7">
    <source>
        <dbReference type="ARBA" id="ARBA00020294"/>
    </source>
</evidence>
<evidence type="ECO:0000256" key="12">
    <source>
        <dbReference type="ARBA" id="ARBA00023128"/>
    </source>
</evidence>
<comment type="subcellular location">
    <subcellularLocation>
        <location evidence="3">Mitochondrion matrix</location>
    </subcellularLocation>
    <subcellularLocation>
        <location evidence="2">Nucleus</location>
    </subcellularLocation>
</comment>
<dbReference type="InterPro" id="IPR050537">
    <property type="entry name" value="2-oxoacid_dehydrogenase"/>
</dbReference>
<dbReference type="NCBIfam" id="NF004309">
    <property type="entry name" value="PRK05704.1"/>
    <property type="match status" value="1"/>
</dbReference>
<keyword evidence="13" id="KW-0539">Nucleus</keyword>
<dbReference type="Gene3D" id="2.40.50.100">
    <property type="match status" value="1"/>
</dbReference>
<dbReference type="InterPro" id="IPR023213">
    <property type="entry name" value="CAT-like_dom_sf"/>
</dbReference>
<dbReference type="PROSITE" id="PS50968">
    <property type="entry name" value="BIOTINYL_LIPOYL"/>
    <property type="match status" value="1"/>
</dbReference>
<evidence type="ECO:0000256" key="15">
    <source>
        <dbReference type="ARBA" id="ARBA00030325"/>
    </source>
</evidence>
<evidence type="ECO:0000256" key="11">
    <source>
        <dbReference type="ARBA" id="ARBA00022946"/>
    </source>
</evidence>
<dbReference type="InterPro" id="IPR001078">
    <property type="entry name" value="2-oxoacid_DH_actylTfrase"/>
</dbReference>
<keyword evidence="21" id="KW-1185">Reference proteome</keyword>
<evidence type="ECO:0000256" key="6">
    <source>
        <dbReference type="ARBA" id="ARBA00012945"/>
    </source>
</evidence>
<feature type="domain" description="Lipoyl-binding" evidence="20">
    <location>
        <begin position="278"/>
        <end position="352"/>
    </location>
</feature>
<dbReference type="GO" id="GO:0004149">
    <property type="term" value="F:dihydrolipoyllysine-residue succinyltransferase activity"/>
    <property type="evidence" value="ECO:0007669"/>
    <property type="project" value="UniProtKB-EC"/>
</dbReference>
<dbReference type="GO" id="GO:0033512">
    <property type="term" value="P:L-lysine catabolic process to acetyl-CoA via saccharopine"/>
    <property type="evidence" value="ECO:0007669"/>
    <property type="project" value="UniProtKB-UniPathway"/>
</dbReference>
<dbReference type="eggNOG" id="KOG0559">
    <property type="taxonomic scope" value="Eukaryota"/>
</dbReference>
<dbReference type="GO" id="GO:0005759">
    <property type="term" value="C:mitochondrial matrix"/>
    <property type="evidence" value="ECO:0007669"/>
    <property type="project" value="UniProtKB-SubCell"/>
</dbReference>
<reference evidence="22" key="1">
    <citation type="submission" date="2025-08" db="UniProtKB">
        <authorList>
            <consortium name="RefSeq"/>
        </authorList>
    </citation>
    <scope>IDENTIFICATION</scope>
</reference>
<keyword evidence="11" id="KW-0809">Transit peptide</keyword>
<protein>
    <recommendedName>
        <fullName evidence="7">Dihydrolipoyllysine-residue succinyltransferase component of 2-oxoglutarate dehydrogenase complex, mitochondrial</fullName>
        <ecNumber evidence="6">2.3.1.61</ecNumber>
    </recommendedName>
    <alternativeName>
        <fullName evidence="17">2-oxoglutarate dehydrogenase complex component E2</fullName>
    </alternativeName>
    <alternativeName>
        <fullName evidence="15">Dihydrolipoamide succinyltransferase component of 2-oxoglutarate dehydrogenase complex</fullName>
    </alternativeName>
    <alternativeName>
        <fullName evidence="16">E2K</fullName>
    </alternativeName>
</protein>
<dbReference type="RefSeq" id="XP_006015399.2">
    <property type="nucleotide sequence ID" value="XM_006015337.3"/>
</dbReference>
<evidence type="ECO:0000256" key="4">
    <source>
        <dbReference type="ARBA" id="ARBA00005145"/>
    </source>
</evidence>
<feature type="region of interest" description="Disordered" evidence="19">
    <location>
        <begin position="399"/>
        <end position="435"/>
    </location>
</feature>
<evidence type="ECO:0000256" key="16">
    <source>
        <dbReference type="ARBA" id="ARBA00031331"/>
    </source>
</evidence>
<dbReference type="InterPro" id="IPR006255">
    <property type="entry name" value="SucB"/>
</dbReference>
<keyword evidence="9" id="KW-0808">Transferase</keyword>
<accession>A0A1U7RJD9</accession>
<evidence type="ECO:0000256" key="17">
    <source>
        <dbReference type="ARBA" id="ARBA00032406"/>
    </source>
</evidence>
<dbReference type="SUPFAM" id="SSF52777">
    <property type="entry name" value="CoA-dependent acyltransferases"/>
    <property type="match status" value="1"/>
</dbReference>
<evidence type="ECO:0000313" key="21">
    <source>
        <dbReference type="Proteomes" id="UP000189705"/>
    </source>
</evidence>
<dbReference type="FunCoup" id="A0A1U7RJD9">
    <property type="interactions" value="1029"/>
</dbReference>
<dbReference type="SUPFAM" id="SSF51230">
    <property type="entry name" value="Single hybrid motif"/>
    <property type="match status" value="1"/>
</dbReference>
<dbReference type="PANTHER" id="PTHR43416:SF5">
    <property type="entry name" value="DIHYDROLIPOYLLYSINE-RESIDUE SUCCINYLTRANSFERASE COMPONENT OF 2-OXOGLUTARATE DEHYDROGENASE COMPLEX, MITOCHONDRIAL"/>
    <property type="match status" value="1"/>
</dbReference>
<evidence type="ECO:0000256" key="13">
    <source>
        <dbReference type="ARBA" id="ARBA00023242"/>
    </source>
</evidence>
<evidence type="ECO:0000256" key="9">
    <source>
        <dbReference type="ARBA" id="ARBA00022679"/>
    </source>
</evidence>
<dbReference type="InterPro" id="IPR011053">
    <property type="entry name" value="Single_hybrid_motif"/>
</dbReference>
<name>A0A1U7RJD9_ALLSI</name>
<keyword evidence="14" id="KW-0012">Acyltransferase</keyword>